<reference evidence="4 5" key="1">
    <citation type="submission" date="2020-08" db="EMBL/GenBank/DDBJ databases">
        <title>Plant Genome Project.</title>
        <authorList>
            <person name="Zhang R.-G."/>
        </authorList>
    </citation>
    <scope>NUCLEOTIDE SEQUENCE [LARGE SCALE GENOMIC DNA]</scope>
    <source>
        <tissue evidence="4">Rhizome</tissue>
    </source>
</reference>
<accession>A0A8J5KQP4</accession>
<dbReference type="SUPFAM" id="SSF57850">
    <property type="entry name" value="RING/U-box"/>
    <property type="match status" value="1"/>
</dbReference>
<dbReference type="Proteomes" id="UP000734854">
    <property type="component" value="Unassembled WGS sequence"/>
</dbReference>
<feature type="domain" description="RING-type" evidence="3">
    <location>
        <begin position="188"/>
        <end position="229"/>
    </location>
</feature>
<keyword evidence="5" id="KW-1185">Reference proteome</keyword>
<dbReference type="Gene3D" id="3.30.40.10">
    <property type="entry name" value="Zinc/RING finger domain, C3HC4 (zinc finger)"/>
    <property type="match status" value="1"/>
</dbReference>
<evidence type="ECO:0000259" key="3">
    <source>
        <dbReference type="PROSITE" id="PS50089"/>
    </source>
</evidence>
<dbReference type="Pfam" id="PF13639">
    <property type="entry name" value="zf-RING_2"/>
    <property type="match status" value="1"/>
</dbReference>
<dbReference type="PANTHER" id="PTHR22765">
    <property type="entry name" value="RING FINGER AND PROTEASE ASSOCIATED DOMAIN-CONTAINING"/>
    <property type="match status" value="1"/>
</dbReference>
<proteinExistence type="predicted"/>
<dbReference type="GO" id="GO:0008270">
    <property type="term" value="F:zinc ion binding"/>
    <property type="evidence" value="ECO:0007669"/>
    <property type="project" value="UniProtKB-KW"/>
</dbReference>
<evidence type="ECO:0000256" key="2">
    <source>
        <dbReference type="SAM" id="MobiDB-lite"/>
    </source>
</evidence>
<name>A0A8J5KQP4_ZINOF</name>
<dbReference type="CDD" id="cd16454">
    <property type="entry name" value="RING-H2_PA-TM-RING"/>
    <property type="match status" value="1"/>
</dbReference>
<dbReference type="InterPro" id="IPR051826">
    <property type="entry name" value="E3_ubiquitin-ligase_domain"/>
</dbReference>
<dbReference type="GO" id="GO:0061630">
    <property type="term" value="F:ubiquitin protein ligase activity"/>
    <property type="evidence" value="ECO:0007669"/>
    <property type="project" value="TreeGrafter"/>
</dbReference>
<evidence type="ECO:0000313" key="5">
    <source>
        <dbReference type="Proteomes" id="UP000734854"/>
    </source>
</evidence>
<dbReference type="EMBL" id="JACMSC010000015">
    <property type="protein sequence ID" value="KAG6488194.1"/>
    <property type="molecule type" value="Genomic_DNA"/>
</dbReference>
<keyword evidence="1" id="KW-0479">Metal-binding</keyword>
<dbReference type="GO" id="GO:0006511">
    <property type="term" value="P:ubiquitin-dependent protein catabolic process"/>
    <property type="evidence" value="ECO:0007669"/>
    <property type="project" value="TreeGrafter"/>
</dbReference>
<dbReference type="InterPro" id="IPR013083">
    <property type="entry name" value="Znf_RING/FYVE/PHD"/>
</dbReference>
<evidence type="ECO:0000256" key="1">
    <source>
        <dbReference type="PROSITE-ProRule" id="PRU00175"/>
    </source>
</evidence>
<evidence type="ECO:0000313" key="4">
    <source>
        <dbReference type="EMBL" id="KAG6488194.1"/>
    </source>
</evidence>
<dbReference type="SMART" id="SM00184">
    <property type="entry name" value="RING"/>
    <property type="match status" value="1"/>
</dbReference>
<protein>
    <recommendedName>
        <fullName evidence="3">RING-type domain-containing protein</fullName>
    </recommendedName>
</protein>
<feature type="region of interest" description="Disordered" evidence="2">
    <location>
        <begin position="134"/>
        <end position="154"/>
    </location>
</feature>
<keyword evidence="1" id="KW-0862">Zinc</keyword>
<gene>
    <name evidence="4" type="ORF">ZIOFF_056953</name>
</gene>
<keyword evidence="1" id="KW-0863">Zinc-finger</keyword>
<comment type="caution">
    <text evidence="4">The sequence shown here is derived from an EMBL/GenBank/DDBJ whole genome shotgun (WGS) entry which is preliminary data.</text>
</comment>
<sequence>MAVTFKGPCLCLPCGYMASTIELLLFYLPTQLFKWPSGCSISTFMEVPFLVKSSVVGMLPGVEYARRRSLHLRGTTPGTTRRSSFSLYTTGHEKHLSSGFTKRSILNQELHDEALGHIAREAKERLDDRLQIKRHNSAGSMKQSKNEKQGGQHKIPGNVQREVFSSKSNKKRFSWSKLRWKSSEQSDCVVCLEEFMTGDILVHLPCAHRFHWNCAQPWLETRPCCPCCRMTIFAE</sequence>
<dbReference type="InterPro" id="IPR001841">
    <property type="entry name" value="Znf_RING"/>
</dbReference>
<dbReference type="PROSITE" id="PS50089">
    <property type="entry name" value="ZF_RING_2"/>
    <property type="match status" value="1"/>
</dbReference>
<dbReference type="PANTHER" id="PTHR22765:SF303">
    <property type="entry name" value="RING-TYPE DOMAIN-CONTAINING PROTEIN"/>
    <property type="match status" value="1"/>
</dbReference>
<dbReference type="AlphaFoldDB" id="A0A8J5KQP4"/>
<organism evidence="4 5">
    <name type="scientific">Zingiber officinale</name>
    <name type="common">Ginger</name>
    <name type="synonym">Amomum zingiber</name>
    <dbReference type="NCBI Taxonomy" id="94328"/>
    <lineage>
        <taxon>Eukaryota</taxon>
        <taxon>Viridiplantae</taxon>
        <taxon>Streptophyta</taxon>
        <taxon>Embryophyta</taxon>
        <taxon>Tracheophyta</taxon>
        <taxon>Spermatophyta</taxon>
        <taxon>Magnoliopsida</taxon>
        <taxon>Liliopsida</taxon>
        <taxon>Zingiberales</taxon>
        <taxon>Zingiberaceae</taxon>
        <taxon>Zingiber</taxon>
    </lineage>
</organism>